<feature type="transmembrane region" description="Helical" evidence="5">
    <location>
        <begin position="85"/>
        <end position="104"/>
    </location>
</feature>
<evidence type="ECO:0000259" key="6">
    <source>
        <dbReference type="PROSITE" id="PS50850"/>
    </source>
</evidence>
<feature type="transmembrane region" description="Helical" evidence="5">
    <location>
        <begin position="54"/>
        <end position="73"/>
    </location>
</feature>
<feature type="transmembrane region" description="Helical" evidence="5">
    <location>
        <begin position="20"/>
        <end position="42"/>
    </location>
</feature>
<feature type="transmembrane region" description="Helical" evidence="5">
    <location>
        <begin position="205"/>
        <end position="228"/>
    </location>
</feature>
<dbReference type="eggNOG" id="COG2814">
    <property type="taxonomic scope" value="Bacteria"/>
</dbReference>
<feature type="transmembrane region" description="Helical" evidence="5">
    <location>
        <begin position="234"/>
        <end position="254"/>
    </location>
</feature>
<dbReference type="GO" id="GO:0022857">
    <property type="term" value="F:transmembrane transporter activity"/>
    <property type="evidence" value="ECO:0007669"/>
    <property type="project" value="InterPro"/>
</dbReference>
<evidence type="ECO:0000256" key="3">
    <source>
        <dbReference type="ARBA" id="ARBA00022989"/>
    </source>
</evidence>
<feature type="domain" description="Major facilitator superfamily (MFS) profile" evidence="6">
    <location>
        <begin position="20"/>
        <end position="475"/>
    </location>
</feature>
<sequence length="486" mass="51018">MIINDASRWSDLFSGKNAAFAIALSGGVVLHAINIYIATTILPSVVLEINGLNLYAWNTTLFVTASILGSALSARLLSGYGARSAYLFASLTFMLGSALCAMAPNMPLMLVGRTVQGLGGGFLFALSYAMINLVFPQSLWPRAMALISGMWGVATLIGPAIGGIFAEMNAWRFAFWTLLPVTLIYTIFTWRILPQGRSSTAVTSALPVTQLVLLTAIVLTISASSIASSIASSGLTNLVGIVLAVLLLVLLLRIESRATSRLLPKGALRLNSPLAALYITISLLAIGITCEIFVPYFLQTIHGQSPLISGYIAATMAAGWTISEVMSAGWKKSGIRWAIISGPIIVLMGIIALAILMPVSSLGSWQQMAPIAIALTLVGFGIGFGWPHLLTRILQVAAEEDKDIAGASITTVQMFATAVGAAIAGMVANLSGLNAPGGVAGAENTAHWLFTLYTIAPALAIITALRCAAIRSQPQTVNSVTSHEIL</sequence>
<comment type="subcellular location">
    <subcellularLocation>
        <location evidence="1">Membrane</location>
        <topology evidence="1">Multi-pass membrane protein</topology>
    </subcellularLocation>
</comment>
<dbReference type="SUPFAM" id="SSF103473">
    <property type="entry name" value="MFS general substrate transporter"/>
    <property type="match status" value="1"/>
</dbReference>
<dbReference type="OrthoDB" id="9807274at2"/>
<feature type="transmembrane region" description="Helical" evidence="5">
    <location>
        <begin position="448"/>
        <end position="469"/>
    </location>
</feature>
<dbReference type="InterPro" id="IPR011701">
    <property type="entry name" value="MFS"/>
</dbReference>
<organism evidence="7 8">
    <name type="scientific">Yersinia enterocolitica serotype O:8 / biotype 1B (strain NCTC 13174 / 8081)</name>
    <dbReference type="NCBI Taxonomy" id="393305"/>
    <lineage>
        <taxon>Bacteria</taxon>
        <taxon>Pseudomonadati</taxon>
        <taxon>Pseudomonadota</taxon>
        <taxon>Gammaproteobacteria</taxon>
        <taxon>Enterobacterales</taxon>
        <taxon>Yersiniaceae</taxon>
        <taxon>Yersinia</taxon>
    </lineage>
</organism>
<dbReference type="InterPro" id="IPR036259">
    <property type="entry name" value="MFS_trans_sf"/>
</dbReference>
<evidence type="ECO:0000256" key="4">
    <source>
        <dbReference type="ARBA" id="ARBA00023136"/>
    </source>
</evidence>
<dbReference type="Gene3D" id="1.20.1720.10">
    <property type="entry name" value="Multidrug resistance protein D"/>
    <property type="match status" value="2"/>
</dbReference>
<evidence type="ECO:0000256" key="1">
    <source>
        <dbReference type="ARBA" id="ARBA00004141"/>
    </source>
</evidence>
<dbReference type="GO" id="GO:0005886">
    <property type="term" value="C:plasma membrane"/>
    <property type="evidence" value="ECO:0007669"/>
    <property type="project" value="TreeGrafter"/>
</dbReference>
<feature type="transmembrane region" description="Helical" evidence="5">
    <location>
        <begin position="143"/>
        <end position="161"/>
    </location>
</feature>
<dbReference type="AlphaFoldDB" id="A1JT61"/>
<gene>
    <name evidence="7" type="ordered locus">YE4158</name>
</gene>
<dbReference type="Proteomes" id="UP000000642">
    <property type="component" value="Chromosome"/>
</dbReference>
<dbReference type="Pfam" id="PF07690">
    <property type="entry name" value="MFS_1"/>
    <property type="match status" value="1"/>
</dbReference>
<evidence type="ECO:0000256" key="2">
    <source>
        <dbReference type="ARBA" id="ARBA00022692"/>
    </source>
</evidence>
<feature type="transmembrane region" description="Helical" evidence="5">
    <location>
        <begin position="368"/>
        <end position="386"/>
    </location>
</feature>
<feature type="transmembrane region" description="Helical" evidence="5">
    <location>
        <begin position="334"/>
        <end position="356"/>
    </location>
</feature>
<evidence type="ECO:0000313" key="8">
    <source>
        <dbReference type="Proteomes" id="UP000000642"/>
    </source>
</evidence>
<keyword evidence="3 5" id="KW-1133">Transmembrane helix</keyword>
<dbReference type="HOGENOM" id="CLU_000960_2_6_6"/>
<feature type="transmembrane region" description="Helical" evidence="5">
    <location>
        <begin position="275"/>
        <end position="298"/>
    </location>
</feature>
<dbReference type="PROSITE" id="PS50850">
    <property type="entry name" value="MFS"/>
    <property type="match status" value="1"/>
</dbReference>
<evidence type="ECO:0000313" key="7">
    <source>
        <dbReference type="EMBL" id="CAL14174.1"/>
    </source>
</evidence>
<dbReference type="EMBL" id="AM286415">
    <property type="protein sequence ID" value="CAL14174.1"/>
    <property type="molecule type" value="Genomic_DNA"/>
</dbReference>
<dbReference type="KEGG" id="yen:YE4158"/>
<keyword evidence="2 5" id="KW-0812">Transmembrane</keyword>
<dbReference type="PATRIC" id="fig|393305.7.peg.4426"/>
<feature type="transmembrane region" description="Helical" evidence="5">
    <location>
        <begin position="110"/>
        <end position="131"/>
    </location>
</feature>
<dbReference type="PANTHER" id="PTHR23501">
    <property type="entry name" value="MAJOR FACILITATOR SUPERFAMILY"/>
    <property type="match status" value="1"/>
</dbReference>
<dbReference type="InterPro" id="IPR020846">
    <property type="entry name" value="MFS_dom"/>
</dbReference>
<feature type="transmembrane region" description="Helical" evidence="5">
    <location>
        <begin position="407"/>
        <end position="428"/>
    </location>
</feature>
<reference evidence="7 8" key="1">
    <citation type="journal article" date="2006" name="PLoS Genet.">
        <title>The complete genome sequence and comparative genome analysis of the high pathogenicity Yersinia enterocolitica strain 8081.</title>
        <authorList>
            <person name="Thomson N.R."/>
            <person name="Howard S."/>
            <person name="Wren B.W."/>
            <person name="Holden M.T.G."/>
            <person name="Crossman L."/>
            <person name="Challis G.L."/>
            <person name="Churcher C."/>
            <person name="Mungall K."/>
            <person name="Brooks K."/>
            <person name="Chillingworth T."/>
            <person name="Feltwell T."/>
            <person name="Abdellah Z."/>
            <person name="Hauser H."/>
            <person name="Jagels K."/>
            <person name="Maddison M."/>
            <person name="Moule S."/>
            <person name="Sanders M."/>
            <person name="Whitehead S."/>
            <person name="Quail M.A."/>
            <person name="Dougan G."/>
            <person name="Parkhill J."/>
            <person name="Prentice M.B."/>
        </authorList>
    </citation>
    <scope>NUCLEOTIDE SEQUENCE [LARGE SCALE GENOMIC DNA]</scope>
    <source>
        <strain evidence="8">NCTC 13174 / 8081</strain>
    </source>
</reference>
<accession>A1JT61</accession>
<keyword evidence="4 5" id="KW-0472">Membrane</keyword>
<dbReference type="PANTHER" id="PTHR23501:SF154">
    <property type="entry name" value="MULTIDRUG-EFFLUX TRANSPORTER RV1634-RELATED"/>
    <property type="match status" value="1"/>
</dbReference>
<feature type="transmembrane region" description="Helical" evidence="5">
    <location>
        <begin position="173"/>
        <end position="193"/>
    </location>
</feature>
<evidence type="ECO:0000256" key="5">
    <source>
        <dbReference type="SAM" id="Phobius"/>
    </source>
</evidence>
<proteinExistence type="predicted"/>
<feature type="transmembrane region" description="Helical" evidence="5">
    <location>
        <begin position="304"/>
        <end position="322"/>
    </location>
</feature>
<protein>
    <submittedName>
        <fullName evidence="7">Transport protein</fullName>
    </submittedName>
</protein>
<name>A1JT61_YERE8</name>